<dbReference type="InterPro" id="IPR011990">
    <property type="entry name" value="TPR-like_helical_dom_sf"/>
</dbReference>
<keyword evidence="4" id="KW-0472">Membrane</keyword>
<comment type="subcellular location">
    <subcellularLocation>
        <location evidence="4">Endoplasmic reticulum membrane</location>
        <topology evidence="4">Peripheral membrane protein</topology>
        <orientation evidence="4">Cytoplasmic side</orientation>
    </subcellularLocation>
</comment>
<gene>
    <name evidence="6" type="ORF">BN7_2145</name>
</gene>
<keyword evidence="4" id="KW-0256">Endoplasmic reticulum</keyword>
<keyword evidence="2 3" id="KW-0802">TPR repeat</keyword>
<dbReference type="HOGENOM" id="CLU_065213_0_0_1"/>
<evidence type="ECO:0000256" key="1">
    <source>
        <dbReference type="ARBA" id="ARBA00022737"/>
    </source>
</evidence>
<name>K0KHV5_WICCF</name>
<dbReference type="PROSITE" id="PS50005">
    <property type="entry name" value="TPR"/>
    <property type="match status" value="1"/>
</dbReference>
<evidence type="ECO:0000256" key="3">
    <source>
        <dbReference type="PROSITE-ProRule" id="PRU00339"/>
    </source>
</evidence>
<dbReference type="PANTHER" id="PTHR12760">
    <property type="entry name" value="TETRATRICOPEPTIDE REPEAT PROTEIN"/>
    <property type="match status" value="1"/>
</dbReference>
<dbReference type="InterPro" id="IPR019734">
    <property type="entry name" value="TPR_rpt"/>
</dbReference>
<dbReference type="Pfam" id="PF22890">
    <property type="entry name" value="TPR_EMC2"/>
    <property type="match status" value="1"/>
</dbReference>
<dbReference type="Proteomes" id="UP000009328">
    <property type="component" value="Unassembled WGS sequence"/>
</dbReference>
<dbReference type="InParanoid" id="K0KHV5"/>
<dbReference type="STRING" id="1206466.K0KHV5"/>
<organism evidence="6 7">
    <name type="scientific">Wickerhamomyces ciferrii (strain ATCC 14091 / BCRC 22168 / CBS 111 / JCM 3599 / NBRC 0793 / NRRL Y-1031 F-60-10)</name>
    <name type="common">Yeast</name>
    <name type="synonym">Pichia ciferrii</name>
    <dbReference type="NCBI Taxonomy" id="1206466"/>
    <lineage>
        <taxon>Eukaryota</taxon>
        <taxon>Fungi</taxon>
        <taxon>Dikarya</taxon>
        <taxon>Ascomycota</taxon>
        <taxon>Saccharomycotina</taxon>
        <taxon>Saccharomycetes</taxon>
        <taxon>Phaffomycetales</taxon>
        <taxon>Wickerhamomycetaceae</taxon>
        <taxon>Wickerhamomyces</taxon>
    </lineage>
</organism>
<sequence length="289" mass="33188">MSAEEKLLSIHKYGLYTTFTPEQISSTYLLLINYLRSNINSIDSIKYYDLLELQFYLSLLSNKDHEAKTCLDRIMDKFGDGDSQRTAILKATYLEATAGEKVAIEYLSKRKSDELVCLKKRIALGKSKATKQDYIKSLIGYLNVSPLDTEVWFELSETYVDIGHYEKAVFALQEILLVFPFAYNIFARIGELENIIYKKNGDLEKLESSLKHFLRSIELSSNFIRGWSGILITTGEFKKLNNQKPLKNVKIDYESLFKLSNSRLQKIISTKGTNKEDLFAGERIISTFT</sequence>
<protein>
    <recommendedName>
        <fullName evidence="4">ER membrane protein complex subunit 2</fullName>
    </recommendedName>
</protein>
<feature type="domain" description="EMC2 TPR-like" evidence="5">
    <location>
        <begin position="86"/>
        <end position="181"/>
    </location>
</feature>
<reference evidence="6 7" key="1">
    <citation type="journal article" date="2012" name="Eukaryot. Cell">
        <title>Draft genome sequence of Wickerhamomyces ciferrii NRRL Y-1031 F-60-10.</title>
        <authorList>
            <person name="Schneider J."/>
            <person name="Andrea H."/>
            <person name="Blom J."/>
            <person name="Jaenicke S."/>
            <person name="Ruckert C."/>
            <person name="Schorsch C."/>
            <person name="Szczepanowski R."/>
            <person name="Farwick M."/>
            <person name="Goesmann A."/>
            <person name="Puhler A."/>
            <person name="Schaffer S."/>
            <person name="Tauch A."/>
            <person name="Kohler T."/>
            <person name="Brinkrolf K."/>
        </authorList>
    </citation>
    <scope>NUCLEOTIDE SEQUENCE [LARGE SCALE GENOMIC DNA]</scope>
    <source>
        <strain evidence="7">ATCC 14091 / BCRC 22168 / CBS 111 / JCM 3599 / NBRC 0793 / NRRL Y-1031 F-60-10</strain>
    </source>
</reference>
<dbReference type="GO" id="GO:0072546">
    <property type="term" value="C:EMC complex"/>
    <property type="evidence" value="ECO:0007669"/>
    <property type="project" value="UniProtKB-UniRule"/>
</dbReference>
<feature type="repeat" description="TPR" evidence="3">
    <location>
        <begin position="149"/>
        <end position="182"/>
    </location>
</feature>
<keyword evidence="1" id="KW-0677">Repeat</keyword>
<dbReference type="FunCoup" id="K0KHV5">
    <property type="interactions" value="185"/>
</dbReference>
<dbReference type="SUPFAM" id="SSF48452">
    <property type="entry name" value="TPR-like"/>
    <property type="match status" value="1"/>
</dbReference>
<evidence type="ECO:0000256" key="4">
    <source>
        <dbReference type="RuleBase" id="RU367091"/>
    </source>
</evidence>
<keyword evidence="7" id="KW-1185">Reference proteome</keyword>
<proteinExistence type="inferred from homology"/>
<dbReference type="EMBL" id="CAIF01000049">
    <property type="protein sequence ID" value="CCH42601.1"/>
    <property type="molecule type" value="Genomic_DNA"/>
</dbReference>
<dbReference type="Gene3D" id="1.25.40.10">
    <property type="entry name" value="Tetratricopeptide repeat domain"/>
    <property type="match status" value="1"/>
</dbReference>
<dbReference type="InterPro" id="IPR055217">
    <property type="entry name" value="TPR_EMC2"/>
</dbReference>
<dbReference type="eggNOG" id="KOG3060">
    <property type="taxonomic scope" value="Eukaryota"/>
</dbReference>
<comment type="function">
    <text evidence="4">Part of the endoplasmic reticulum membrane protein complex (EMC) that enables the energy-independent insertion into endoplasmic reticulum membranes of newly synthesized membrane proteins.</text>
</comment>
<comment type="subunit">
    <text evidence="4">Component of the ER membrane protein complex (EMC).</text>
</comment>
<evidence type="ECO:0000256" key="2">
    <source>
        <dbReference type="ARBA" id="ARBA00022803"/>
    </source>
</evidence>
<comment type="similarity">
    <text evidence="4">Belongs to the EMC2 family.</text>
</comment>
<dbReference type="AlphaFoldDB" id="K0KHV5"/>
<evidence type="ECO:0000313" key="7">
    <source>
        <dbReference type="Proteomes" id="UP000009328"/>
    </source>
</evidence>
<accession>K0KHV5</accession>
<evidence type="ECO:0000313" key="6">
    <source>
        <dbReference type="EMBL" id="CCH42601.1"/>
    </source>
</evidence>
<dbReference type="InterPro" id="IPR039856">
    <property type="entry name" value="EMC2-like"/>
</dbReference>
<evidence type="ECO:0000259" key="5">
    <source>
        <dbReference type="Pfam" id="PF22890"/>
    </source>
</evidence>
<comment type="caution">
    <text evidence="6">The sequence shown here is derived from an EMBL/GenBank/DDBJ whole genome shotgun (WGS) entry which is preliminary data.</text>
</comment>